<keyword evidence="6 9" id="KW-1133">Transmembrane helix</keyword>
<evidence type="ECO:0000256" key="4">
    <source>
        <dbReference type="ARBA" id="ARBA00022692"/>
    </source>
</evidence>
<dbReference type="InterPro" id="IPR052157">
    <property type="entry name" value="BCAA_transport_permease"/>
</dbReference>
<name>A0A6B9F207_9EURY</name>
<dbReference type="AlphaFoldDB" id="A0A6B9F207"/>
<comment type="subcellular location">
    <subcellularLocation>
        <location evidence="1">Cell membrane</location>
        <topology evidence="1">Multi-pass membrane protein</topology>
    </subcellularLocation>
</comment>
<feature type="transmembrane region" description="Helical" evidence="9">
    <location>
        <begin position="256"/>
        <end position="277"/>
    </location>
</feature>
<dbReference type="RefSeq" id="WP_157688455.1">
    <property type="nucleotide sequence ID" value="NZ_CP034345.1"/>
</dbReference>
<feature type="transmembrane region" description="Helical" evidence="9">
    <location>
        <begin position="137"/>
        <end position="158"/>
    </location>
</feature>
<keyword evidence="3" id="KW-1003">Cell membrane</keyword>
<feature type="transmembrane region" description="Helical" evidence="9">
    <location>
        <begin position="187"/>
        <end position="212"/>
    </location>
</feature>
<reference evidence="10 11" key="1">
    <citation type="submission" date="2018-12" db="EMBL/GenBank/DDBJ databases">
        <title>Complete genome sequence of Haloplanus rallus MBLA0036.</title>
        <authorList>
            <person name="Nam Y.-d."/>
            <person name="Kang J."/>
            <person name="Chung W.-H."/>
            <person name="Park Y.S."/>
        </authorList>
    </citation>
    <scope>NUCLEOTIDE SEQUENCE [LARGE SCALE GENOMIC DNA]</scope>
    <source>
        <strain evidence="10 11">MBLA0036</strain>
    </source>
</reference>
<evidence type="ECO:0000313" key="10">
    <source>
        <dbReference type="EMBL" id="QGX94218.1"/>
    </source>
</evidence>
<dbReference type="PANTHER" id="PTHR11795:SF447">
    <property type="entry name" value="ABC TRANSPORTER PERMEASE PROTEIN"/>
    <property type="match status" value="1"/>
</dbReference>
<keyword evidence="7 9" id="KW-0472">Membrane</keyword>
<proteinExistence type="inferred from homology"/>
<evidence type="ECO:0000256" key="7">
    <source>
        <dbReference type="ARBA" id="ARBA00023136"/>
    </source>
</evidence>
<evidence type="ECO:0000256" key="9">
    <source>
        <dbReference type="SAM" id="Phobius"/>
    </source>
</evidence>
<evidence type="ECO:0000256" key="2">
    <source>
        <dbReference type="ARBA" id="ARBA00022448"/>
    </source>
</evidence>
<keyword evidence="2" id="KW-0813">Transport</keyword>
<feature type="transmembrane region" description="Helical" evidence="9">
    <location>
        <begin position="12"/>
        <end position="35"/>
    </location>
</feature>
<comment type="similarity">
    <text evidence="8">Belongs to the binding-protein-dependent transport system permease family. LivHM subfamily.</text>
</comment>
<evidence type="ECO:0000256" key="1">
    <source>
        <dbReference type="ARBA" id="ARBA00004651"/>
    </source>
</evidence>
<evidence type="ECO:0000256" key="6">
    <source>
        <dbReference type="ARBA" id="ARBA00022989"/>
    </source>
</evidence>
<evidence type="ECO:0000256" key="3">
    <source>
        <dbReference type="ARBA" id="ARBA00022475"/>
    </source>
</evidence>
<gene>
    <name evidence="10" type="ORF">EI982_05170</name>
</gene>
<evidence type="ECO:0000313" key="11">
    <source>
        <dbReference type="Proteomes" id="UP000428325"/>
    </source>
</evidence>
<dbReference type="Proteomes" id="UP000428325">
    <property type="component" value="Chromosome"/>
</dbReference>
<evidence type="ECO:0000256" key="5">
    <source>
        <dbReference type="ARBA" id="ARBA00022970"/>
    </source>
</evidence>
<feature type="transmembrane region" description="Helical" evidence="9">
    <location>
        <begin position="55"/>
        <end position="81"/>
    </location>
</feature>
<dbReference type="PANTHER" id="PTHR11795">
    <property type="entry name" value="BRANCHED-CHAIN AMINO ACID TRANSPORT SYSTEM PERMEASE PROTEIN LIVH"/>
    <property type="match status" value="1"/>
</dbReference>
<dbReference type="GeneID" id="43368900"/>
<dbReference type="EMBL" id="CP034345">
    <property type="protein sequence ID" value="QGX94218.1"/>
    <property type="molecule type" value="Genomic_DNA"/>
</dbReference>
<keyword evidence="11" id="KW-1185">Reference proteome</keyword>
<keyword evidence="5" id="KW-0029">Amino-acid transport</keyword>
<sequence length="288" mass="29921">MAAAEAILRFLVLLLSFFGTLALAGIGLAVIFGIMGIINFAHGEFIMIGAYSTSIAYGAGLPLAGAILVGGLSTGLFGLVVERLLIRHMYDRLIDTLVATWGLSLILIQVVQIQFGGSFGSIPIPFGTFQYGSFSASMYKIALGLTALGLFAATYAVFTRTSYGLQARAAMQNKEMARSLGVDTGRIYMLTFVFGSVLSGIAGGLFAPLTVLTPTMGSGYIVEAFVTVIVGGTNVLVGTFGAALSLGLIQTPASQLFGTLGGRVALLVTTILIIRVLPEGISGVVARD</sequence>
<feature type="transmembrane region" description="Helical" evidence="9">
    <location>
        <begin position="224"/>
        <end position="249"/>
    </location>
</feature>
<dbReference type="KEGG" id="hra:EI982_05170"/>
<organism evidence="10 11">
    <name type="scientific">Haloplanus rallus</name>
    <dbReference type="NCBI Taxonomy" id="1816183"/>
    <lineage>
        <taxon>Archaea</taxon>
        <taxon>Methanobacteriati</taxon>
        <taxon>Methanobacteriota</taxon>
        <taxon>Stenosarchaea group</taxon>
        <taxon>Halobacteria</taxon>
        <taxon>Halobacteriales</taxon>
        <taxon>Haloferacaceae</taxon>
        <taxon>Haloplanus</taxon>
    </lineage>
</organism>
<evidence type="ECO:0000256" key="8">
    <source>
        <dbReference type="ARBA" id="ARBA00037998"/>
    </source>
</evidence>
<dbReference type="OrthoDB" id="43815at2157"/>
<dbReference type="GO" id="GO:0006865">
    <property type="term" value="P:amino acid transport"/>
    <property type="evidence" value="ECO:0007669"/>
    <property type="project" value="UniProtKB-KW"/>
</dbReference>
<dbReference type="InterPro" id="IPR001851">
    <property type="entry name" value="ABC_transp_permease"/>
</dbReference>
<protein>
    <submittedName>
        <fullName evidence="10">Branched-chain amino acid ABC transporter permease</fullName>
    </submittedName>
</protein>
<feature type="transmembrane region" description="Helical" evidence="9">
    <location>
        <begin position="93"/>
        <end position="117"/>
    </location>
</feature>
<dbReference type="CDD" id="cd06582">
    <property type="entry name" value="TM_PBP1_LivH_like"/>
    <property type="match status" value="1"/>
</dbReference>
<keyword evidence="4 9" id="KW-0812">Transmembrane</keyword>
<dbReference type="GO" id="GO:0022857">
    <property type="term" value="F:transmembrane transporter activity"/>
    <property type="evidence" value="ECO:0007669"/>
    <property type="project" value="InterPro"/>
</dbReference>
<dbReference type="GO" id="GO:0005886">
    <property type="term" value="C:plasma membrane"/>
    <property type="evidence" value="ECO:0007669"/>
    <property type="project" value="UniProtKB-SubCell"/>
</dbReference>
<accession>A0A6B9F207</accession>
<dbReference type="Pfam" id="PF02653">
    <property type="entry name" value="BPD_transp_2"/>
    <property type="match status" value="1"/>
</dbReference>